<protein>
    <submittedName>
        <fullName evidence="1">Putative tail tubular protein A</fullName>
    </submittedName>
</protein>
<evidence type="ECO:0000313" key="2">
    <source>
        <dbReference type="Proteomes" id="UP000006105"/>
    </source>
</evidence>
<keyword evidence="2" id="KW-1185">Reference proteome</keyword>
<dbReference type="InterPro" id="IPR033767">
    <property type="entry name" value="Tail_Gp11"/>
</dbReference>
<dbReference type="RefSeq" id="YP_007010677.1">
    <property type="nucleotide sequence ID" value="NC_019542.1"/>
</dbReference>
<name>I7FXT3_9CAUD</name>
<organism evidence="1 2">
    <name type="scientific">Pectobacterium phage PP1</name>
    <dbReference type="NCBI Taxonomy" id="1217810"/>
    <lineage>
        <taxon>Viruses</taxon>
        <taxon>Duplodnaviria</taxon>
        <taxon>Heunggongvirae</taxon>
        <taxon>Uroviricota</taxon>
        <taxon>Caudoviricetes</taxon>
        <taxon>Autographivirales</taxon>
        <taxon>Autosignataviridae</taxon>
        <taxon>Molineuxvirinae</taxon>
        <taxon>Axomammavirus</taxon>
        <taxon>Axomammavirus PP1</taxon>
    </lineage>
</organism>
<dbReference type="KEGG" id="vg:14016853"/>
<dbReference type="OrthoDB" id="6841at10239"/>
<proteinExistence type="predicted"/>
<dbReference type="EMBL" id="JQ837901">
    <property type="protein sequence ID" value="AFP33697.1"/>
    <property type="molecule type" value="Genomic_DNA"/>
</dbReference>
<gene>
    <name evidence="1" type="ORF">PP1_034</name>
</gene>
<dbReference type="Proteomes" id="UP000006105">
    <property type="component" value="Segment"/>
</dbReference>
<dbReference type="GeneID" id="14016853"/>
<reference evidence="1 2" key="1">
    <citation type="journal article" date="2012" name="J. Virol.">
        <title>Complete Genome Sequence of Phytopathogenic Pectobacterium carotovorum subsp. carotovorum Bacteriophage PP1.</title>
        <authorList>
            <person name="Lee J.H."/>
            <person name="Shin H."/>
            <person name="Ji S."/>
            <person name="Malhotra S."/>
            <person name="Kumar M."/>
            <person name="Ryu S."/>
            <person name="Heu S."/>
        </authorList>
    </citation>
    <scope>NUCLEOTIDE SEQUENCE [LARGE SCALE GENOMIC DNA]</scope>
</reference>
<accession>I7FXT3</accession>
<dbReference type="Pfam" id="PF17212">
    <property type="entry name" value="Tube"/>
    <property type="match status" value="1"/>
</dbReference>
<evidence type="ECO:0000313" key="1">
    <source>
        <dbReference type="EMBL" id="AFP33697.1"/>
    </source>
</evidence>
<sequence length="245" mass="27230">MPLYDVNPSVSELMHDATFDMISTKLDAVNLCMRSIGIAGVDSMDSGDLDAEDASKIIDVVSTRIQYNRGGGWWFNREPNWNITPDTNGEVSLPNNTLSVLQCYAFNDRKVPMTIRAGKLYSTWNHTFDMRSHVNRDGAIRLTLAVMLPFEHLPPSAMQAIAYQSAAEFISSKGADSTKMATNMQLAQQAIMDLQTEQSMQKRTNMFVHNPTQQAFGIGAGGYSNMPGFQHGPYDQYPAFPMRGD</sequence>